<evidence type="ECO:0000313" key="2">
    <source>
        <dbReference type="Proteomes" id="UP000265520"/>
    </source>
</evidence>
<dbReference type="Proteomes" id="UP000265520">
    <property type="component" value="Unassembled WGS sequence"/>
</dbReference>
<evidence type="ECO:0000313" key="1">
    <source>
        <dbReference type="EMBL" id="MCI40971.1"/>
    </source>
</evidence>
<name>A0A392RWF9_9FABA</name>
<dbReference type="AlphaFoldDB" id="A0A392RWF9"/>
<accession>A0A392RWF9</accession>
<protein>
    <submittedName>
        <fullName evidence="1">Uncharacterized protein</fullName>
    </submittedName>
</protein>
<comment type="caution">
    <text evidence="1">The sequence shown here is derived from an EMBL/GenBank/DDBJ whole genome shotgun (WGS) entry which is preliminary data.</text>
</comment>
<keyword evidence="2" id="KW-1185">Reference proteome</keyword>
<reference evidence="1 2" key="1">
    <citation type="journal article" date="2018" name="Front. Plant Sci.">
        <title>Red Clover (Trifolium pratense) and Zigzag Clover (T. medium) - A Picture of Genomic Similarities and Differences.</title>
        <authorList>
            <person name="Dluhosova J."/>
            <person name="Istvanek J."/>
            <person name="Nedelnik J."/>
            <person name="Repkova J."/>
        </authorList>
    </citation>
    <scope>NUCLEOTIDE SEQUENCE [LARGE SCALE GENOMIC DNA]</scope>
    <source>
        <strain evidence="2">cv. 10/8</strain>
        <tissue evidence="1">Leaf</tissue>
    </source>
</reference>
<organism evidence="1 2">
    <name type="scientific">Trifolium medium</name>
    <dbReference type="NCBI Taxonomy" id="97028"/>
    <lineage>
        <taxon>Eukaryota</taxon>
        <taxon>Viridiplantae</taxon>
        <taxon>Streptophyta</taxon>
        <taxon>Embryophyta</taxon>
        <taxon>Tracheophyta</taxon>
        <taxon>Spermatophyta</taxon>
        <taxon>Magnoliopsida</taxon>
        <taxon>eudicotyledons</taxon>
        <taxon>Gunneridae</taxon>
        <taxon>Pentapetalae</taxon>
        <taxon>rosids</taxon>
        <taxon>fabids</taxon>
        <taxon>Fabales</taxon>
        <taxon>Fabaceae</taxon>
        <taxon>Papilionoideae</taxon>
        <taxon>50 kb inversion clade</taxon>
        <taxon>NPAAA clade</taxon>
        <taxon>Hologalegina</taxon>
        <taxon>IRL clade</taxon>
        <taxon>Trifolieae</taxon>
        <taxon>Trifolium</taxon>
    </lineage>
</organism>
<dbReference type="EMBL" id="LXQA010286076">
    <property type="protein sequence ID" value="MCI40971.1"/>
    <property type="molecule type" value="Genomic_DNA"/>
</dbReference>
<feature type="non-terminal residue" evidence="1">
    <location>
        <position position="53"/>
    </location>
</feature>
<proteinExistence type="predicted"/>
<sequence>MAAPDALVCTINCLVKLGKARTEAVTKACFRCVNEVSASGDHLKASFLRRLVK</sequence>